<comment type="caution">
    <text evidence="1">The sequence shown here is derived from an EMBL/GenBank/DDBJ whole genome shotgun (WGS) entry which is preliminary data.</text>
</comment>
<organism evidence="1 2">
    <name type="scientific">Pleurodeles waltl</name>
    <name type="common">Iberian ribbed newt</name>
    <dbReference type="NCBI Taxonomy" id="8319"/>
    <lineage>
        <taxon>Eukaryota</taxon>
        <taxon>Metazoa</taxon>
        <taxon>Chordata</taxon>
        <taxon>Craniata</taxon>
        <taxon>Vertebrata</taxon>
        <taxon>Euteleostomi</taxon>
        <taxon>Amphibia</taxon>
        <taxon>Batrachia</taxon>
        <taxon>Caudata</taxon>
        <taxon>Salamandroidea</taxon>
        <taxon>Salamandridae</taxon>
        <taxon>Pleurodelinae</taxon>
        <taxon>Pleurodeles</taxon>
    </lineage>
</organism>
<evidence type="ECO:0000313" key="1">
    <source>
        <dbReference type="EMBL" id="KAJ1085537.1"/>
    </source>
</evidence>
<gene>
    <name evidence="1" type="ORF">NDU88_005667</name>
</gene>
<protein>
    <submittedName>
        <fullName evidence="1">Uncharacterized protein</fullName>
    </submittedName>
</protein>
<dbReference type="Proteomes" id="UP001066276">
    <property type="component" value="Chromosome 12"/>
</dbReference>
<feature type="non-terminal residue" evidence="1">
    <location>
        <position position="74"/>
    </location>
</feature>
<dbReference type="EMBL" id="JANPWB010000016">
    <property type="protein sequence ID" value="KAJ1085537.1"/>
    <property type="molecule type" value="Genomic_DNA"/>
</dbReference>
<sequence>CISLSLCPTPLALMAHNTHSASVFVPHSPCTDGSQDVDCIAFFVAHSHVQMAHKTQCISLSSCPTTLVLIAHKT</sequence>
<name>A0AAV7L3B1_PLEWA</name>
<dbReference type="AlphaFoldDB" id="A0AAV7L3B1"/>
<reference evidence="1" key="1">
    <citation type="journal article" date="2022" name="bioRxiv">
        <title>Sequencing and chromosome-scale assembly of the giantPleurodeles waltlgenome.</title>
        <authorList>
            <person name="Brown T."/>
            <person name="Elewa A."/>
            <person name="Iarovenko S."/>
            <person name="Subramanian E."/>
            <person name="Araus A.J."/>
            <person name="Petzold A."/>
            <person name="Susuki M."/>
            <person name="Suzuki K.-i.T."/>
            <person name="Hayashi T."/>
            <person name="Toyoda A."/>
            <person name="Oliveira C."/>
            <person name="Osipova E."/>
            <person name="Leigh N.D."/>
            <person name="Simon A."/>
            <person name="Yun M.H."/>
        </authorList>
    </citation>
    <scope>NUCLEOTIDE SEQUENCE</scope>
    <source>
        <strain evidence="1">20211129_DDA</strain>
        <tissue evidence="1">Liver</tissue>
    </source>
</reference>
<feature type="non-terminal residue" evidence="1">
    <location>
        <position position="1"/>
    </location>
</feature>
<accession>A0AAV7L3B1</accession>
<keyword evidence="2" id="KW-1185">Reference proteome</keyword>
<proteinExistence type="predicted"/>
<evidence type="ECO:0000313" key="2">
    <source>
        <dbReference type="Proteomes" id="UP001066276"/>
    </source>
</evidence>